<feature type="compositionally biased region" description="Basic and acidic residues" evidence="8">
    <location>
        <begin position="383"/>
        <end position="420"/>
    </location>
</feature>
<name>A0AAV5RHU8_STABA</name>
<proteinExistence type="inferred from homology"/>
<accession>A0AAV5RHU8</accession>
<feature type="region of interest" description="Disordered" evidence="8">
    <location>
        <begin position="364"/>
        <end position="446"/>
    </location>
</feature>
<dbReference type="GO" id="GO:0005829">
    <property type="term" value="C:cytosol"/>
    <property type="evidence" value="ECO:0007669"/>
    <property type="project" value="GOC"/>
</dbReference>
<keyword evidence="3 6" id="KW-0813">Transport</keyword>
<organism evidence="9 10">
    <name type="scientific">Starmerella bacillaris</name>
    <name type="common">Yeast</name>
    <name type="synonym">Candida zemplinina</name>
    <dbReference type="NCBI Taxonomy" id="1247836"/>
    <lineage>
        <taxon>Eukaryota</taxon>
        <taxon>Fungi</taxon>
        <taxon>Dikarya</taxon>
        <taxon>Ascomycota</taxon>
        <taxon>Saccharomycotina</taxon>
        <taxon>Dipodascomycetes</taxon>
        <taxon>Dipodascales</taxon>
        <taxon>Trichomonascaceae</taxon>
        <taxon>Starmerella</taxon>
    </lineage>
</organism>
<evidence type="ECO:0000256" key="4">
    <source>
        <dbReference type="ARBA" id="ARBA00022927"/>
    </source>
</evidence>
<feature type="compositionally biased region" description="Polar residues" evidence="8">
    <location>
        <begin position="421"/>
        <end position="434"/>
    </location>
</feature>
<protein>
    <recommendedName>
        <fullName evidence="6">Vacuolar protein sorting-associated protein 35</fullName>
    </recommendedName>
</protein>
<evidence type="ECO:0000256" key="5">
    <source>
        <dbReference type="ARBA" id="ARBA00023136"/>
    </source>
</evidence>
<dbReference type="Gene3D" id="1.25.40.660">
    <property type="entry name" value="Vacuolar protein sorting-associated protein 35, helical subcomplex Vps35-C"/>
    <property type="match status" value="1"/>
</dbReference>
<dbReference type="EMBL" id="BTGC01000003">
    <property type="protein sequence ID" value="GMM51166.1"/>
    <property type="molecule type" value="Genomic_DNA"/>
</dbReference>
<dbReference type="AlphaFoldDB" id="A0AAV5RHU8"/>
<evidence type="ECO:0000313" key="10">
    <source>
        <dbReference type="Proteomes" id="UP001362899"/>
    </source>
</evidence>
<keyword evidence="10" id="KW-1185">Reference proteome</keyword>
<dbReference type="GO" id="GO:0030906">
    <property type="term" value="C:retromer, cargo-selective complex"/>
    <property type="evidence" value="ECO:0007669"/>
    <property type="project" value="InterPro"/>
</dbReference>
<dbReference type="PANTHER" id="PTHR11099:SF0">
    <property type="entry name" value="VACUOLAR PROTEIN SORTING-ASSOCIATED PROTEIN 35"/>
    <property type="match status" value="1"/>
</dbReference>
<dbReference type="PIRSF" id="PIRSF009375">
    <property type="entry name" value="Retromer_Vps35"/>
    <property type="match status" value="1"/>
</dbReference>
<dbReference type="GO" id="GO:0042147">
    <property type="term" value="P:retrograde transport, endosome to Golgi"/>
    <property type="evidence" value="ECO:0007669"/>
    <property type="project" value="InterPro"/>
</dbReference>
<evidence type="ECO:0000256" key="7">
    <source>
        <dbReference type="SAM" id="Coils"/>
    </source>
</evidence>
<comment type="function">
    <text evidence="6">Plays a role in vesicular protein sorting.</text>
</comment>
<evidence type="ECO:0000313" key="9">
    <source>
        <dbReference type="EMBL" id="GMM51166.1"/>
    </source>
</evidence>
<evidence type="ECO:0000256" key="6">
    <source>
        <dbReference type="PIRNR" id="PIRNR009375"/>
    </source>
</evidence>
<keyword evidence="7" id="KW-0175">Coiled coil</keyword>
<evidence type="ECO:0000256" key="8">
    <source>
        <dbReference type="SAM" id="MobiDB-lite"/>
    </source>
</evidence>
<comment type="subcellular location">
    <subcellularLocation>
        <location evidence="1">Membrane</location>
        <topology evidence="1">Peripheral membrane protein</topology>
    </subcellularLocation>
</comment>
<reference evidence="9 10" key="1">
    <citation type="journal article" date="2023" name="Elife">
        <title>Identification of key yeast species and microbe-microbe interactions impacting larval growth of Drosophila in the wild.</title>
        <authorList>
            <person name="Mure A."/>
            <person name="Sugiura Y."/>
            <person name="Maeda R."/>
            <person name="Honda K."/>
            <person name="Sakurai N."/>
            <person name="Takahashi Y."/>
            <person name="Watada M."/>
            <person name="Katoh T."/>
            <person name="Gotoh A."/>
            <person name="Gotoh Y."/>
            <person name="Taniguchi I."/>
            <person name="Nakamura K."/>
            <person name="Hayashi T."/>
            <person name="Katayama T."/>
            <person name="Uemura T."/>
            <person name="Hattori Y."/>
        </authorList>
    </citation>
    <scope>NUCLEOTIDE SEQUENCE [LARGE SCALE GENOMIC DNA]</scope>
    <source>
        <strain evidence="9 10">SB-73</strain>
    </source>
</reference>
<keyword evidence="5" id="KW-0472">Membrane</keyword>
<dbReference type="Pfam" id="PF03635">
    <property type="entry name" value="Vps35"/>
    <property type="match status" value="1"/>
</dbReference>
<dbReference type="GO" id="GO:0005770">
    <property type="term" value="C:late endosome"/>
    <property type="evidence" value="ECO:0007669"/>
    <property type="project" value="TreeGrafter"/>
</dbReference>
<evidence type="ECO:0000256" key="2">
    <source>
        <dbReference type="ARBA" id="ARBA00006536"/>
    </source>
</evidence>
<sequence>MASPEDLESELQKSLESIKSQDALIRRSLLAPQPRLLLAVKHAATMLGELRTSTLPPKLYYELYNSCFDSLTGLQVFLLEDHQNHHLADVYEIVEYTGNVLPRLYLMITVGTVFLQTGDAPNLEVLKDMLEMCKGVQHPLKGLFLRYYLSQRTGELSSQSKAEDEFHIQFLLTNFIEMNKLWVRYQHQGHSRDFKKRVEERKQLQTVVGSSILRLSQLEAVDIKTFTSEIMPEMLNQVVQCRDKLAQEYVLDIIVQAFPVEFHLESLEMFLQCLSDVVPETSLPPILTASLDRIRAFMSLKHEEIEVRARAERATLDDEHDLSNKEDELDEELEKEIEKEFKDGKKEIQKELDEKIAMAEHVTINAVESEDAPTQGDEISESDNSKVHEPIEDTHEKVDGDADKGSIKNGVDHGINEDIHTSVSESEGQVTPESDNVDNKSPVPTPLSLEDQVEAEFTQLFGETVRIYWSCIESLNINSNDRALIISEFLKLLKLCNPGLDFIQIVAAVAGSELSACPGLENFVISVLDFNSIADALDIFQQFPTLLDSQSQETQLQVATRVIDSVLNDTSCMANIEQTTKAFELFSVLIKSSESNSSKLTDLARLIPTLVGPTPEHTLELLKLAEKSLSEGGVDVIKNTYAVLIYSTLNMLHSSKRVEVHTIEKTFQFLYKLCQKLCVDGESPLLAFRLFIVCSSGANALGVEEASYELFAQSMTVYEEAITETPEQVTALSVAINNLTQFTVFTTENYVTLAQTIVKHAQHLLKKPDQCILLTRAAHLFWDNQYADGQRVLDLLQKAQRASQSVMNSDVSASLALTLLDSYIYFFQNEVITINAKDIKAIYDKIADLELSTDYKCWLERINKFVRDEVAAFPRFQDLLVE</sequence>
<keyword evidence="4 6" id="KW-0653">Protein transport</keyword>
<feature type="coiled-coil region" evidence="7">
    <location>
        <begin position="319"/>
        <end position="354"/>
    </location>
</feature>
<gene>
    <name evidence="9" type="ORF">DASB73_021240</name>
</gene>
<dbReference type="InterPro" id="IPR042491">
    <property type="entry name" value="Vps35_C"/>
</dbReference>
<dbReference type="PANTHER" id="PTHR11099">
    <property type="entry name" value="VACUOLAR SORTING PROTEIN 35"/>
    <property type="match status" value="1"/>
</dbReference>
<comment type="caution">
    <text evidence="9">The sequence shown here is derived from an EMBL/GenBank/DDBJ whole genome shotgun (WGS) entry which is preliminary data.</text>
</comment>
<evidence type="ECO:0000256" key="3">
    <source>
        <dbReference type="ARBA" id="ARBA00022448"/>
    </source>
</evidence>
<comment type="similarity">
    <text evidence="2 6">Belongs to the VPS35 family.</text>
</comment>
<dbReference type="InterPro" id="IPR005378">
    <property type="entry name" value="Vps35"/>
</dbReference>
<evidence type="ECO:0000256" key="1">
    <source>
        <dbReference type="ARBA" id="ARBA00004170"/>
    </source>
</evidence>
<dbReference type="GO" id="GO:0006886">
    <property type="term" value="P:intracellular protein transport"/>
    <property type="evidence" value="ECO:0007669"/>
    <property type="project" value="TreeGrafter"/>
</dbReference>
<dbReference type="Proteomes" id="UP001362899">
    <property type="component" value="Unassembled WGS sequence"/>
</dbReference>